<accession>A0A7M1XJ34</accession>
<name>A0A7M1XJ34_9SPIR</name>
<evidence type="ECO:0000313" key="1">
    <source>
        <dbReference type="EMBL" id="QOS39664.1"/>
    </source>
</evidence>
<organism evidence="1 2">
    <name type="scientific">Treponema rectale</name>
    <dbReference type="NCBI Taxonomy" id="744512"/>
    <lineage>
        <taxon>Bacteria</taxon>
        <taxon>Pseudomonadati</taxon>
        <taxon>Spirochaetota</taxon>
        <taxon>Spirochaetia</taxon>
        <taxon>Spirochaetales</taxon>
        <taxon>Treponemataceae</taxon>
        <taxon>Treponema</taxon>
    </lineage>
</organism>
<sequence length="140" mass="16438">MKPEITTIPFQEYFDLEPFLNSLNNQGDDYDFVLIHCYAHIKNGEIYYEIDKDIYEHIIIYEGREFYHAVSQYCFKMKKGAILAYQKGHAPFLKLDAYQDPYNDYDTFAMQIRDLINKENQPAFGLLADGKTLTVIALQD</sequence>
<proteinExistence type="predicted"/>
<protein>
    <submittedName>
        <fullName evidence="1">Uncharacterized protein</fullName>
    </submittedName>
</protein>
<dbReference type="Proteomes" id="UP000593591">
    <property type="component" value="Chromosome"/>
</dbReference>
<gene>
    <name evidence="1" type="ORF">DYE49_03980</name>
</gene>
<dbReference type="AlphaFoldDB" id="A0A7M1XJ34"/>
<reference evidence="1 2" key="1">
    <citation type="submission" date="2018-08" db="EMBL/GenBank/DDBJ databases">
        <title>The first complete genome of Treponema rectale (CHPAT), a commensal spirochete of the bovine rectum.</title>
        <authorList>
            <person name="Staton G.J."/>
            <person name="Clegg S.R."/>
            <person name="Carter S.D."/>
            <person name="Radford A.D."/>
            <person name="Darby A."/>
            <person name="Hall N."/>
            <person name="Birtles R.J."/>
            <person name="Evans N.J."/>
        </authorList>
    </citation>
    <scope>NUCLEOTIDE SEQUENCE [LARGE SCALE GENOMIC DNA]</scope>
    <source>
        <strain evidence="1 2">CHPA</strain>
    </source>
</reference>
<dbReference type="EMBL" id="CP031517">
    <property type="protein sequence ID" value="QOS39664.1"/>
    <property type="molecule type" value="Genomic_DNA"/>
</dbReference>
<dbReference type="KEGG" id="trc:DYE49_03980"/>
<evidence type="ECO:0000313" key="2">
    <source>
        <dbReference type="Proteomes" id="UP000593591"/>
    </source>
</evidence>